<name>D4BAU1_9ENTR</name>
<reference evidence="1 2" key="1">
    <citation type="submission" date="2010-02" db="EMBL/GenBank/DDBJ databases">
        <authorList>
            <person name="Weinstock G."/>
            <person name="Sodergren E."/>
            <person name="Clifton S."/>
            <person name="Fulton L."/>
            <person name="Fulton B."/>
            <person name="Courtney L."/>
            <person name="Fronick C."/>
            <person name="Harrison M."/>
            <person name="Strong C."/>
            <person name="Farmer C."/>
            <person name="Delahaunty K."/>
            <person name="Markovic C."/>
            <person name="Hall O."/>
            <person name="Minx P."/>
            <person name="Tomlinson C."/>
            <person name="Mitreva M."/>
            <person name="Nelson J."/>
            <person name="Hou S."/>
            <person name="Wollam A."/>
            <person name="Pepin K.H."/>
            <person name="Johnson M."/>
            <person name="Bhonagiri V."/>
            <person name="Zhang X."/>
            <person name="Suruliraj S."/>
            <person name="Warren W."/>
            <person name="Chinwalla A."/>
            <person name="Mardis E.R."/>
            <person name="Wilson R.K."/>
        </authorList>
    </citation>
    <scope>NUCLEOTIDE SEQUENCE [LARGE SCALE GENOMIC DNA]</scope>
    <source>
        <strain evidence="1 2">ATCC 29220</strain>
    </source>
</reference>
<dbReference type="HOGENOM" id="CLU_2971150_0_0_6"/>
<dbReference type="AlphaFoldDB" id="D4BAU1"/>
<protein>
    <submittedName>
        <fullName evidence="1">Uncharacterized protein</fullName>
    </submittedName>
</protein>
<proteinExistence type="predicted"/>
<comment type="caution">
    <text evidence="1">The sequence shown here is derived from an EMBL/GenBank/DDBJ whole genome shotgun (WGS) entry which is preliminary data.</text>
</comment>
<dbReference type="Proteomes" id="UP000003880">
    <property type="component" value="Unassembled WGS sequence"/>
</dbReference>
<organism evidence="1 2">
    <name type="scientific">Citrobacter youngae ATCC 29220</name>
    <dbReference type="NCBI Taxonomy" id="500640"/>
    <lineage>
        <taxon>Bacteria</taxon>
        <taxon>Pseudomonadati</taxon>
        <taxon>Pseudomonadota</taxon>
        <taxon>Gammaproteobacteria</taxon>
        <taxon>Enterobacterales</taxon>
        <taxon>Enterobacteriaceae</taxon>
        <taxon>Citrobacter</taxon>
        <taxon>Citrobacter freundii complex</taxon>
    </lineage>
</organism>
<sequence>MPGRLTLSCPLRIAACWKQPSAPNEFRVAGIPRLLNQCRKDSCIGECHRWGLDFLNEP</sequence>
<accession>D4BAU1</accession>
<gene>
    <name evidence="1" type="ORF">CIT292_07585</name>
</gene>
<evidence type="ECO:0000313" key="1">
    <source>
        <dbReference type="EMBL" id="EFE09302.1"/>
    </source>
</evidence>
<dbReference type="EMBL" id="ABWL02000006">
    <property type="protein sequence ID" value="EFE09302.1"/>
    <property type="molecule type" value="Genomic_DNA"/>
</dbReference>
<evidence type="ECO:0000313" key="2">
    <source>
        <dbReference type="Proteomes" id="UP000003880"/>
    </source>
</evidence>